<feature type="transmembrane region" description="Helical" evidence="1">
    <location>
        <begin position="121"/>
        <end position="139"/>
    </location>
</feature>
<feature type="transmembrane region" description="Helical" evidence="1">
    <location>
        <begin position="260"/>
        <end position="282"/>
    </location>
</feature>
<feature type="transmembrane region" description="Helical" evidence="1">
    <location>
        <begin position="40"/>
        <end position="60"/>
    </location>
</feature>
<keyword evidence="3" id="KW-1185">Reference proteome</keyword>
<feature type="transmembrane region" description="Helical" evidence="1">
    <location>
        <begin position="69"/>
        <end position="85"/>
    </location>
</feature>
<gene>
    <name evidence="2" type="ORF">CP985_14490</name>
</gene>
<reference evidence="2 3" key="1">
    <citation type="submission" date="2017-09" db="EMBL/GenBank/DDBJ databases">
        <title>Genomics of the genus Arcobacter.</title>
        <authorList>
            <person name="Perez-Cataluna A."/>
            <person name="Figueras M.J."/>
            <person name="Salas-Masso N."/>
        </authorList>
    </citation>
    <scope>NUCLEOTIDE SEQUENCE [LARGE SCALE GENOMIC DNA]</scope>
    <source>
        <strain evidence="2 3">CECT 7386</strain>
    </source>
</reference>
<evidence type="ECO:0000313" key="2">
    <source>
        <dbReference type="EMBL" id="RXK12375.1"/>
    </source>
</evidence>
<comment type="caution">
    <text evidence="2">The sequence shown here is derived from an EMBL/GenBank/DDBJ whole genome shotgun (WGS) entry which is preliminary data.</text>
</comment>
<keyword evidence="1" id="KW-1133">Transmembrane helix</keyword>
<dbReference type="Proteomes" id="UP000290092">
    <property type="component" value="Unassembled WGS sequence"/>
</dbReference>
<feature type="transmembrane region" description="Helical" evidence="1">
    <location>
        <begin position="289"/>
        <end position="305"/>
    </location>
</feature>
<evidence type="ECO:0000256" key="1">
    <source>
        <dbReference type="SAM" id="Phobius"/>
    </source>
</evidence>
<evidence type="ECO:0000313" key="3">
    <source>
        <dbReference type="Proteomes" id="UP000290092"/>
    </source>
</evidence>
<keyword evidence="1" id="KW-0812">Transmembrane</keyword>
<feature type="transmembrane region" description="Helical" evidence="1">
    <location>
        <begin position="91"/>
        <end position="109"/>
    </location>
</feature>
<organism evidence="2 3">
    <name type="scientific">Malaciobacter mytili LMG 24559</name>
    <dbReference type="NCBI Taxonomy" id="1032238"/>
    <lineage>
        <taxon>Bacteria</taxon>
        <taxon>Pseudomonadati</taxon>
        <taxon>Campylobacterota</taxon>
        <taxon>Epsilonproteobacteria</taxon>
        <taxon>Campylobacterales</taxon>
        <taxon>Arcobacteraceae</taxon>
        <taxon>Malaciobacter</taxon>
    </lineage>
</organism>
<keyword evidence="1" id="KW-0472">Membrane</keyword>
<dbReference type="RefSeq" id="WP_196779650.1">
    <property type="nucleotide sequence ID" value="NZ_NXID01000082.1"/>
</dbReference>
<name>A0AAX2ACG4_9BACT</name>
<sequence>SYIPYNLFLDFYYGIISPDAVRDKFLNSFDSYQSNKVVTIFYSSIAFIKFSLIPILVFLWNRLNTIQKAIGLFISLIPFMGTVSIGTNKLILDTLVIFSLSLFIHLLSIKKGNRFKELSQRKTILILIISFTLFFPFYFNKSMSERNSNFQYMETVSKENAIKIPFYSSSNKSDIVSPKIMEFYIKVSTYLTQGYYGMSLALDEKFDSTYGIGHSYFLLDQFKYFFNIDLIERTYQFKVHDEWDRLVQWHSFYSQVANDVGFYGLIFIMFILGYLLSSIYISAIRDNNIIAKTLLPLFAIMFIYMPANNQIFNFMETMFSFWVLLFLWLLSKRFEKREVC</sequence>
<proteinExistence type="predicted"/>
<dbReference type="EMBL" id="NXID01000082">
    <property type="protein sequence ID" value="RXK12375.1"/>
    <property type="molecule type" value="Genomic_DNA"/>
</dbReference>
<evidence type="ECO:0008006" key="4">
    <source>
        <dbReference type="Google" id="ProtNLM"/>
    </source>
</evidence>
<protein>
    <recommendedName>
        <fullName evidence="4">Oligosaccharide repeat unit polymerase</fullName>
    </recommendedName>
</protein>
<dbReference type="AlphaFoldDB" id="A0AAX2ACG4"/>
<accession>A0AAX2ACG4</accession>
<feature type="non-terminal residue" evidence="2">
    <location>
        <position position="1"/>
    </location>
</feature>
<feature type="transmembrane region" description="Helical" evidence="1">
    <location>
        <begin position="311"/>
        <end position="330"/>
    </location>
</feature>